<dbReference type="EMBL" id="NXEJ01000004">
    <property type="protein sequence ID" value="POO52137.1"/>
    <property type="molecule type" value="Genomic_DNA"/>
</dbReference>
<evidence type="ECO:0000313" key="7">
    <source>
        <dbReference type="Proteomes" id="UP000237447"/>
    </source>
</evidence>
<dbReference type="InterPro" id="IPR001296">
    <property type="entry name" value="Glyco_trans_1"/>
</dbReference>
<accession>A0AAE5VQ43</accession>
<organism evidence="6 7">
    <name type="scientific">Agrobacterium rosae</name>
    <dbReference type="NCBI Taxonomy" id="1972867"/>
    <lineage>
        <taxon>Bacteria</taxon>
        <taxon>Pseudomonadati</taxon>
        <taxon>Pseudomonadota</taxon>
        <taxon>Alphaproteobacteria</taxon>
        <taxon>Hyphomicrobiales</taxon>
        <taxon>Rhizobiaceae</taxon>
        <taxon>Rhizobium/Agrobacterium group</taxon>
        <taxon>Agrobacterium</taxon>
    </lineage>
</organism>
<dbReference type="Gene3D" id="3.40.50.2000">
    <property type="entry name" value="Glycogen Phosphorylase B"/>
    <property type="match status" value="2"/>
</dbReference>
<dbReference type="PANTHER" id="PTHR12526">
    <property type="entry name" value="GLYCOSYLTRANSFERASE"/>
    <property type="match status" value="1"/>
</dbReference>
<dbReference type="GO" id="GO:0016757">
    <property type="term" value="F:glycosyltransferase activity"/>
    <property type="evidence" value="ECO:0007669"/>
    <property type="project" value="UniProtKB-KW"/>
</dbReference>
<comment type="caution">
    <text evidence="6">The sequence shown here is derived from an EMBL/GenBank/DDBJ whole genome shotgun (WGS) entry which is preliminary data.</text>
</comment>
<evidence type="ECO:0000256" key="3">
    <source>
        <dbReference type="ARBA" id="ARBA00022679"/>
    </source>
</evidence>
<dbReference type="PANTHER" id="PTHR12526:SF640">
    <property type="entry name" value="COLANIC ACID BIOSYNTHESIS GLYCOSYLTRANSFERASE WCAL-RELATED"/>
    <property type="match status" value="1"/>
</dbReference>
<comment type="similarity">
    <text evidence="1">Belongs to the glycosyltransferase group 1 family. Glycosyltransferase 4 subfamily.</text>
</comment>
<keyword evidence="2" id="KW-0328">Glycosyltransferase</keyword>
<dbReference type="Proteomes" id="UP000237447">
    <property type="component" value="Unassembled WGS sequence"/>
</dbReference>
<evidence type="ECO:0000256" key="4">
    <source>
        <dbReference type="SAM" id="MobiDB-lite"/>
    </source>
</evidence>
<evidence type="ECO:0000256" key="2">
    <source>
        <dbReference type="ARBA" id="ARBA00022676"/>
    </source>
</evidence>
<proteinExistence type="inferred from homology"/>
<gene>
    <name evidence="6" type="ORF">CPJ18_07315</name>
</gene>
<keyword evidence="3 6" id="KW-0808">Transferase</keyword>
<reference evidence="6 7" key="1">
    <citation type="journal article" date="2018" name="Syst. Appl. Microbiol.">
        <title>Agrobacterium rosae sp. nov., isolated from galls on different agricultural crops.</title>
        <authorList>
            <person name="Kuzmanovic N."/>
            <person name="Pulawska J."/>
            <person name="Smalla K."/>
            <person name="Nesme X."/>
        </authorList>
    </citation>
    <scope>NUCLEOTIDE SEQUENCE [LARGE SCALE GENOMIC DNA]</scope>
    <source>
        <strain evidence="6 7">NCPPB 1650</strain>
    </source>
</reference>
<dbReference type="CDD" id="cd03801">
    <property type="entry name" value="GT4_PimA-like"/>
    <property type="match status" value="1"/>
</dbReference>
<sequence length="381" mass="42045">MHLAAHAATKSSPSTGADRKLPSPENPILPYIDLANVRVLAPNFKRRLSGVTSTIIQLLPVQNRQGQDVAAIGPGLPDSLPHVRFRDLWQLWKLGPNHKPRVWHARRNIEMLPGIVMRDILRMKLKLVFTSASQRKHSGWTKFLISRMDAVIATNGKTATYLEVPSTVIMHGIDTERFSPAVDKAASRRLLGLDVHQKYAGCFGRVRHQKGTDLFVDTMIAVLPQRPEWSAIIAGRATGPHVEFENGLKDKVRAAGLANRILFVGEHTDINDWYRTLDLFVAPQRWEGFGLTPLEAMATGVPVVATDVGAFPELIAEPQTGEIISRDDLDAMVRTVAMWMEDAAKRDHASGLARSHVTENFTINGEADNIGKVYAALTASA</sequence>
<feature type="region of interest" description="Disordered" evidence="4">
    <location>
        <begin position="1"/>
        <end position="23"/>
    </location>
</feature>
<protein>
    <submittedName>
        <fullName evidence="6">Glycosyl transferase family 1</fullName>
    </submittedName>
</protein>
<evidence type="ECO:0000313" key="6">
    <source>
        <dbReference type="EMBL" id="POO52137.1"/>
    </source>
</evidence>
<dbReference type="SUPFAM" id="SSF53756">
    <property type="entry name" value="UDP-Glycosyltransferase/glycogen phosphorylase"/>
    <property type="match status" value="1"/>
</dbReference>
<evidence type="ECO:0000256" key="1">
    <source>
        <dbReference type="ARBA" id="ARBA00009481"/>
    </source>
</evidence>
<evidence type="ECO:0000259" key="5">
    <source>
        <dbReference type="Pfam" id="PF00534"/>
    </source>
</evidence>
<dbReference type="AlphaFoldDB" id="A0AAE5VQ43"/>
<feature type="domain" description="Glycosyl transferase family 1" evidence="5">
    <location>
        <begin position="186"/>
        <end position="350"/>
    </location>
</feature>
<dbReference type="Pfam" id="PF00534">
    <property type="entry name" value="Glycos_transf_1"/>
    <property type="match status" value="1"/>
</dbReference>
<name>A0AAE5VQ43_9HYPH</name>